<dbReference type="EC" id="3.4.19.12" evidence="3"/>
<dbReference type="Gene3D" id="3.90.70.10">
    <property type="entry name" value="Cysteine proteinases"/>
    <property type="match status" value="1"/>
</dbReference>
<dbReference type="CDD" id="cd14355">
    <property type="entry name" value="UBA_UBP28"/>
    <property type="match status" value="1"/>
</dbReference>
<evidence type="ECO:0000256" key="9">
    <source>
        <dbReference type="ARBA" id="ARBA00022843"/>
    </source>
</evidence>
<dbReference type="InterPro" id="IPR038765">
    <property type="entry name" value="Papain-like_cys_pep_sf"/>
</dbReference>
<evidence type="ECO:0000256" key="4">
    <source>
        <dbReference type="ARBA" id="ARBA00022499"/>
    </source>
</evidence>
<dbReference type="GO" id="GO:0061136">
    <property type="term" value="P:regulation of proteasomal protein catabolic process"/>
    <property type="evidence" value="ECO:0007669"/>
    <property type="project" value="TreeGrafter"/>
</dbReference>
<dbReference type="SUPFAM" id="SSF54001">
    <property type="entry name" value="Cysteine proteinases"/>
    <property type="match status" value="1"/>
</dbReference>
<dbReference type="InterPro" id="IPR044635">
    <property type="entry name" value="UBP14-like"/>
</dbReference>
<feature type="compositionally biased region" description="Basic and acidic residues" evidence="11">
    <location>
        <begin position="264"/>
        <end position="280"/>
    </location>
</feature>
<feature type="region of interest" description="Disordered" evidence="11">
    <location>
        <begin position="26"/>
        <end position="65"/>
    </location>
</feature>
<comment type="subcellular location">
    <subcellularLocation>
        <location evidence="2">Nucleus</location>
    </subcellularLocation>
</comment>
<dbReference type="GO" id="GO:0070628">
    <property type="term" value="F:proteasome binding"/>
    <property type="evidence" value="ECO:0007669"/>
    <property type="project" value="TreeGrafter"/>
</dbReference>
<dbReference type="InterPro" id="IPR009060">
    <property type="entry name" value="UBA-like_sf"/>
</dbReference>
<feature type="region of interest" description="Disordered" evidence="11">
    <location>
        <begin position="208"/>
        <end position="230"/>
    </location>
</feature>
<dbReference type="EMBL" id="MKHE01000001">
    <property type="protein sequence ID" value="OWK17888.1"/>
    <property type="molecule type" value="Genomic_DNA"/>
</dbReference>
<keyword evidence="10" id="KW-0539">Nucleus</keyword>
<dbReference type="InterPro" id="IPR018200">
    <property type="entry name" value="USP_CS"/>
</dbReference>
<dbReference type="PANTHER" id="PTHR43982:SF1">
    <property type="entry name" value="UBIQUITIN CARBOXYL-TERMINAL HYDROLASE 14"/>
    <property type="match status" value="1"/>
</dbReference>
<feature type="domain" description="USP" evidence="12">
    <location>
        <begin position="307"/>
        <end position="424"/>
    </location>
</feature>
<dbReference type="Pfam" id="PF22566">
    <property type="entry name" value="UBA_8"/>
    <property type="match status" value="1"/>
</dbReference>
<dbReference type="SUPFAM" id="SSF46934">
    <property type="entry name" value="UBA-like"/>
    <property type="match status" value="1"/>
</dbReference>
<name>A0A212DI24_CEREH</name>
<dbReference type="FunFam" id="1.10.8.10:FF:000046">
    <property type="entry name" value="ubiquitin carboxyl-terminal hydrolase 28 isoform X2"/>
    <property type="match status" value="1"/>
</dbReference>
<proteinExistence type="predicted"/>
<dbReference type="Pfam" id="PF00443">
    <property type="entry name" value="UCH"/>
    <property type="match status" value="1"/>
</dbReference>
<dbReference type="OrthoDB" id="2420415at2759"/>
<feature type="region of interest" description="Disordered" evidence="11">
    <location>
        <begin position="106"/>
        <end position="145"/>
    </location>
</feature>
<feature type="compositionally biased region" description="Polar residues" evidence="11">
    <location>
        <begin position="41"/>
        <end position="62"/>
    </location>
</feature>
<dbReference type="Gene3D" id="6.10.250.1720">
    <property type="match status" value="1"/>
</dbReference>
<dbReference type="Pfam" id="PF21909">
    <property type="entry name" value="USP_UIM_N"/>
    <property type="match status" value="1"/>
</dbReference>
<dbReference type="AlphaFoldDB" id="A0A212DI24"/>
<evidence type="ECO:0000256" key="7">
    <source>
        <dbReference type="ARBA" id="ARBA00022801"/>
    </source>
</evidence>
<dbReference type="InterPro" id="IPR054109">
    <property type="entry name" value="UBA_8"/>
</dbReference>
<keyword evidence="6" id="KW-0833">Ubl conjugation pathway</keyword>
<dbReference type="GO" id="GO:0043161">
    <property type="term" value="P:proteasome-mediated ubiquitin-dependent protein catabolic process"/>
    <property type="evidence" value="ECO:0007669"/>
    <property type="project" value="InterPro"/>
</dbReference>
<evidence type="ECO:0000256" key="11">
    <source>
        <dbReference type="SAM" id="MobiDB-lite"/>
    </source>
</evidence>
<evidence type="ECO:0000256" key="3">
    <source>
        <dbReference type="ARBA" id="ARBA00012759"/>
    </source>
</evidence>
<keyword evidence="8" id="KW-0788">Thiol protease</keyword>
<dbReference type="InterPro" id="IPR028889">
    <property type="entry name" value="USP"/>
</dbReference>
<evidence type="ECO:0000256" key="6">
    <source>
        <dbReference type="ARBA" id="ARBA00022786"/>
    </source>
</evidence>
<dbReference type="InterPro" id="IPR054108">
    <property type="entry name" value="USP25/28_UIM"/>
</dbReference>
<dbReference type="Gene3D" id="1.10.8.10">
    <property type="entry name" value="DNA helicase RuvA subunit, C-terminal domain"/>
    <property type="match status" value="1"/>
</dbReference>
<evidence type="ECO:0000256" key="5">
    <source>
        <dbReference type="ARBA" id="ARBA00022670"/>
    </source>
</evidence>
<dbReference type="PROSITE" id="PS00972">
    <property type="entry name" value="USP_1"/>
    <property type="match status" value="1"/>
</dbReference>
<keyword evidence="14" id="KW-1185">Reference proteome</keyword>
<dbReference type="GO" id="GO:0016579">
    <property type="term" value="P:protein deubiquitination"/>
    <property type="evidence" value="ECO:0007669"/>
    <property type="project" value="InterPro"/>
</dbReference>
<feature type="non-terminal residue" evidence="13">
    <location>
        <position position="424"/>
    </location>
</feature>
<keyword evidence="7" id="KW-0378">Hydrolase</keyword>
<feature type="region of interest" description="Disordered" evidence="11">
    <location>
        <begin position="264"/>
        <end position="289"/>
    </location>
</feature>
<feature type="compositionally biased region" description="Basic and acidic residues" evidence="11">
    <location>
        <begin position="106"/>
        <end position="121"/>
    </location>
</feature>
<evidence type="ECO:0000313" key="13">
    <source>
        <dbReference type="EMBL" id="OWK17888.1"/>
    </source>
</evidence>
<comment type="catalytic activity">
    <reaction evidence="1">
        <text>Thiol-dependent hydrolysis of ester, thioester, amide, peptide and isopeptide bonds formed by the C-terminal Gly of ubiquitin (a 76-residue protein attached to proteins as an intracellular targeting signal).</text>
        <dbReference type="EC" id="3.4.19.12"/>
    </reaction>
</comment>
<evidence type="ECO:0000256" key="1">
    <source>
        <dbReference type="ARBA" id="ARBA00000707"/>
    </source>
</evidence>
<accession>A0A212DI24</accession>
<keyword evidence="4" id="KW-1017">Isopeptide bond</keyword>
<dbReference type="PANTHER" id="PTHR43982">
    <property type="entry name" value="UBIQUITIN CARBOXYL-TERMINAL HYDROLASE"/>
    <property type="match status" value="1"/>
</dbReference>
<evidence type="ECO:0000313" key="14">
    <source>
        <dbReference type="Proteomes" id="UP000242450"/>
    </source>
</evidence>
<evidence type="ECO:0000256" key="2">
    <source>
        <dbReference type="ARBA" id="ARBA00004123"/>
    </source>
</evidence>
<evidence type="ECO:0000256" key="8">
    <source>
        <dbReference type="ARBA" id="ARBA00022807"/>
    </source>
</evidence>
<protein>
    <recommendedName>
        <fullName evidence="3">ubiquitinyl hydrolase 1</fullName>
        <ecNumber evidence="3">3.4.19.12</ecNumber>
    </recommendedName>
</protein>
<keyword evidence="5" id="KW-0645">Protease</keyword>
<organism evidence="13 14">
    <name type="scientific">Cervus elaphus hippelaphus</name>
    <name type="common">European red deer</name>
    <dbReference type="NCBI Taxonomy" id="46360"/>
    <lineage>
        <taxon>Eukaryota</taxon>
        <taxon>Metazoa</taxon>
        <taxon>Chordata</taxon>
        <taxon>Craniata</taxon>
        <taxon>Vertebrata</taxon>
        <taxon>Euteleostomi</taxon>
        <taxon>Mammalia</taxon>
        <taxon>Eutheria</taxon>
        <taxon>Laurasiatheria</taxon>
        <taxon>Artiodactyla</taxon>
        <taxon>Ruminantia</taxon>
        <taxon>Pecora</taxon>
        <taxon>Cervidae</taxon>
        <taxon>Cervinae</taxon>
        <taxon>Cervus</taxon>
    </lineage>
</organism>
<dbReference type="Proteomes" id="UP000242450">
    <property type="component" value="Chromosome 1"/>
</dbReference>
<keyword evidence="9" id="KW-0832">Ubl conjugation</keyword>
<dbReference type="GO" id="GO:0005634">
    <property type="term" value="C:nucleus"/>
    <property type="evidence" value="ECO:0007669"/>
    <property type="project" value="UniProtKB-SubCell"/>
</dbReference>
<evidence type="ECO:0000259" key="12">
    <source>
        <dbReference type="PROSITE" id="PS50235"/>
    </source>
</evidence>
<gene>
    <name evidence="13" type="ORF">Celaphus_00008927</name>
</gene>
<dbReference type="InterPro" id="IPR001394">
    <property type="entry name" value="Peptidase_C19_UCH"/>
</dbReference>
<sequence length="424" mass="47193">MSGEVEALSVELKHYIQEDNWRFEQEVEEWEEEQSCKIPQMESSTSSASQDFSPSQESSVASSHGARCLSSEHAVIVKEQTAQAIANTAHAYENSGVEAALSELKEAEPKKSMPPETKLAEQAEQPPQARDAESAAQPNAEVSEVEIPSVGRILVRSDADGYDEESCQMLLNQLREITGIQDPSFLHEALKASNGDITQAVSLLTDERVKEPSQETAAEPSEEEGSAASKEELTKVIDLTHDSKDDLQAAIALSLLESPKIQTDGRDLNRMHEATSAETKRSKRKRCEVWGENPNPNDWRRVDGWPVGLKNVGNTCWFSAVIQSLFQLPEFRRLVLSYSLPQNVLENCPSHTEKRNIVFMQELQYLFALMMGSNRKFVDPSAALDLLKGAFRSPEEQQVLVLEPAVMPCDYCCDAALFQLHNKL</sequence>
<comment type="caution">
    <text evidence="13">The sequence shown here is derived from an EMBL/GenBank/DDBJ whole genome shotgun (WGS) entry which is preliminary data.</text>
</comment>
<dbReference type="GO" id="GO:0004843">
    <property type="term" value="F:cysteine-type deubiquitinase activity"/>
    <property type="evidence" value="ECO:0007669"/>
    <property type="project" value="UniProtKB-EC"/>
</dbReference>
<reference evidence="13 14" key="1">
    <citation type="journal article" date="2018" name="Mol. Genet. Genomics">
        <title>The red deer Cervus elaphus genome CerEla1.0: sequencing, annotating, genes, and chromosomes.</title>
        <authorList>
            <person name="Bana N.A."/>
            <person name="Nyiri A."/>
            <person name="Nagy J."/>
            <person name="Frank K."/>
            <person name="Nagy T."/>
            <person name="Steger V."/>
            <person name="Schiller M."/>
            <person name="Lakatos P."/>
            <person name="Sugar L."/>
            <person name="Horn P."/>
            <person name="Barta E."/>
            <person name="Orosz L."/>
        </authorList>
    </citation>
    <scope>NUCLEOTIDE SEQUENCE [LARGE SCALE GENOMIC DNA]</scope>
    <source>
        <strain evidence="13">Hungarian</strain>
    </source>
</reference>
<dbReference type="PROSITE" id="PS50235">
    <property type="entry name" value="USP_3"/>
    <property type="match status" value="1"/>
</dbReference>
<evidence type="ECO:0000256" key="10">
    <source>
        <dbReference type="ARBA" id="ARBA00023242"/>
    </source>
</evidence>